<feature type="region of interest" description="Disordered" evidence="1">
    <location>
        <begin position="102"/>
        <end position="123"/>
    </location>
</feature>
<proteinExistence type="predicted"/>
<evidence type="ECO:0000256" key="2">
    <source>
        <dbReference type="SAM" id="Phobius"/>
    </source>
</evidence>
<dbReference type="Proteomes" id="UP000604825">
    <property type="component" value="Unassembled WGS sequence"/>
</dbReference>
<keyword evidence="2" id="KW-0472">Membrane</keyword>
<dbReference type="EMBL" id="CAJGYO010000013">
    <property type="protein sequence ID" value="CAD6265709.1"/>
    <property type="molecule type" value="Genomic_DNA"/>
</dbReference>
<name>A0A811R6R1_9POAL</name>
<feature type="chain" id="PRO_5032463234" evidence="3">
    <location>
        <begin position="33"/>
        <end position="173"/>
    </location>
</feature>
<evidence type="ECO:0000313" key="4">
    <source>
        <dbReference type="EMBL" id="CAD6265709.1"/>
    </source>
</evidence>
<protein>
    <submittedName>
        <fullName evidence="4">Uncharacterized protein</fullName>
    </submittedName>
</protein>
<keyword evidence="2" id="KW-1133">Transmembrane helix</keyword>
<dbReference type="AlphaFoldDB" id="A0A811R6R1"/>
<keyword evidence="5" id="KW-1185">Reference proteome</keyword>
<gene>
    <name evidence="4" type="ORF">NCGR_LOCUS49014</name>
</gene>
<reference evidence="4" key="1">
    <citation type="submission" date="2020-10" db="EMBL/GenBank/DDBJ databases">
        <authorList>
            <person name="Han B."/>
            <person name="Lu T."/>
            <person name="Zhao Q."/>
            <person name="Huang X."/>
            <person name="Zhao Y."/>
        </authorList>
    </citation>
    <scope>NUCLEOTIDE SEQUENCE</scope>
</reference>
<feature type="compositionally biased region" description="Gly residues" evidence="1">
    <location>
        <begin position="104"/>
        <end position="123"/>
    </location>
</feature>
<feature type="transmembrane region" description="Helical" evidence="2">
    <location>
        <begin position="147"/>
        <end position="171"/>
    </location>
</feature>
<evidence type="ECO:0000256" key="1">
    <source>
        <dbReference type="SAM" id="MobiDB-lite"/>
    </source>
</evidence>
<keyword evidence="2" id="KW-0812">Transmembrane</keyword>
<evidence type="ECO:0000313" key="5">
    <source>
        <dbReference type="Proteomes" id="UP000604825"/>
    </source>
</evidence>
<organism evidence="4 5">
    <name type="scientific">Miscanthus lutarioriparius</name>
    <dbReference type="NCBI Taxonomy" id="422564"/>
    <lineage>
        <taxon>Eukaryota</taxon>
        <taxon>Viridiplantae</taxon>
        <taxon>Streptophyta</taxon>
        <taxon>Embryophyta</taxon>
        <taxon>Tracheophyta</taxon>
        <taxon>Spermatophyta</taxon>
        <taxon>Magnoliopsida</taxon>
        <taxon>Liliopsida</taxon>
        <taxon>Poales</taxon>
        <taxon>Poaceae</taxon>
        <taxon>PACMAD clade</taxon>
        <taxon>Panicoideae</taxon>
        <taxon>Andropogonodae</taxon>
        <taxon>Andropogoneae</taxon>
        <taxon>Saccharinae</taxon>
        <taxon>Miscanthus</taxon>
    </lineage>
</organism>
<comment type="caution">
    <text evidence="4">The sequence shown here is derived from an EMBL/GenBank/DDBJ whole genome shotgun (WGS) entry which is preliminary data.</text>
</comment>
<feature type="signal peptide" evidence="3">
    <location>
        <begin position="1"/>
        <end position="32"/>
    </location>
</feature>
<dbReference type="OrthoDB" id="690618at2759"/>
<accession>A0A811R6R1</accession>
<sequence>MNCFWRPVHLIIKMKKSSTVLAISILVLLSLASQVSRCAASAEGIAGVSTARHRFRPHLQVQEQLHGDMKDHLEIQSPSRKLGLGHEAESTVELKHHRRITTGHKGGSAGGGAGAGGTAGAGGGAGGRNVGGGGAVTRPHGSKNGAAVLPVPAVASVLALALGCGVALSALSF</sequence>
<evidence type="ECO:0000256" key="3">
    <source>
        <dbReference type="SAM" id="SignalP"/>
    </source>
</evidence>
<keyword evidence="3" id="KW-0732">Signal</keyword>